<dbReference type="EMBL" id="VSSQ01138718">
    <property type="protein sequence ID" value="MPN61718.1"/>
    <property type="molecule type" value="Genomic_DNA"/>
</dbReference>
<dbReference type="AlphaFoldDB" id="A0A645JDD7"/>
<evidence type="ECO:0000313" key="2">
    <source>
        <dbReference type="EMBL" id="MPN61718.1"/>
    </source>
</evidence>
<feature type="region of interest" description="Disordered" evidence="1">
    <location>
        <begin position="9"/>
        <end position="33"/>
    </location>
</feature>
<reference evidence="2" key="1">
    <citation type="submission" date="2019-08" db="EMBL/GenBank/DDBJ databases">
        <authorList>
            <person name="Kucharzyk K."/>
            <person name="Murdoch R.W."/>
            <person name="Higgins S."/>
            <person name="Loffler F."/>
        </authorList>
    </citation>
    <scope>NUCLEOTIDE SEQUENCE</scope>
</reference>
<comment type="caution">
    <text evidence="2">The sequence shown here is derived from an EMBL/GenBank/DDBJ whole genome shotgun (WGS) entry which is preliminary data.</text>
</comment>
<protein>
    <submittedName>
        <fullName evidence="2">Uncharacterized protein</fullName>
    </submittedName>
</protein>
<proteinExistence type="predicted"/>
<name>A0A645JDD7_9ZZZZ</name>
<evidence type="ECO:0000256" key="1">
    <source>
        <dbReference type="SAM" id="MobiDB-lite"/>
    </source>
</evidence>
<accession>A0A645JDD7</accession>
<sequence>MVTLMLSMLGGTEPSNGISNDSSGNTTALSSLPGNPLSNSPAIFACITNEAAPITFTVGLPSGTAANPYSLLEGKAERFSFANQLALFSLSLMNSRS</sequence>
<gene>
    <name evidence="2" type="ORF">SDC9_209460</name>
</gene>
<feature type="compositionally biased region" description="Polar residues" evidence="1">
    <location>
        <begin position="13"/>
        <end position="28"/>
    </location>
</feature>
<organism evidence="2">
    <name type="scientific">bioreactor metagenome</name>
    <dbReference type="NCBI Taxonomy" id="1076179"/>
    <lineage>
        <taxon>unclassified sequences</taxon>
        <taxon>metagenomes</taxon>
        <taxon>ecological metagenomes</taxon>
    </lineage>
</organism>